<accession>A0ABR1LL68</accession>
<keyword evidence="2" id="KW-1185">Reference proteome</keyword>
<dbReference type="Proteomes" id="UP001360953">
    <property type="component" value="Unassembled WGS sequence"/>
</dbReference>
<proteinExistence type="predicted"/>
<gene>
    <name evidence="1" type="ORF">J3D65DRAFT_396215</name>
</gene>
<evidence type="ECO:0000313" key="2">
    <source>
        <dbReference type="Proteomes" id="UP001360953"/>
    </source>
</evidence>
<evidence type="ECO:0008006" key="3">
    <source>
        <dbReference type="Google" id="ProtNLM"/>
    </source>
</evidence>
<dbReference type="GeneID" id="92028794"/>
<dbReference type="RefSeq" id="XP_066654357.1">
    <property type="nucleotide sequence ID" value="XM_066795888.1"/>
</dbReference>
<organism evidence="1 2">
    <name type="scientific">Phyllosticta citribraziliensis</name>
    <dbReference type="NCBI Taxonomy" id="989973"/>
    <lineage>
        <taxon>Eukaryota</taxon>
        <taxon>Fungi</taxon>
        <taxon>Dikarya</taxon>
        <taxon>Ascomycota</taxon>
        <taxon>Pezizomycotina</taxon>
        <taxon>Dothideomycetes</taxon>
        <taxon>Dothideomycetes incertae sedis</taxon>
        <taxon>Botryosphaeriales</taxon>
        <taxon>Phyllostictaceae</taxon>
        <taxon>Phyllosticta</taxon>
    </lineage>
</organism>
<name>A0ABR1LL68_9PEZI</name>
<evidence type="ECO:0000313" key="1">
    <source>
        <dbReference type="EMBL" id="KAK7535941.1"/>
    </source>
</evidence>
<sequence>MKSRRALLAWASVFLFTFLGLWLLPALVRLLWLPNSTFVTSRRLEQHRRAGNATLGFEAILAVTPHSMPERLRWRKDGMVDAATLTGLEIQYPTQPQWTDADEHAFVEHTRDGGDSPSDGAAKAWLGHLYTLRQAANFSTALILEDDMDWDVAVKQQVVDVAKAIWTLSHPQYMLTLGRVVGQAAKLEAELDDAPYGLAWDVLWLGHCGSAVPEDPDAIYRYNDSSLPPVTQSAVQEKGVRFVYQSGSPVCSFAYAVTRHSAEKILRTATGNSVAFDVWLHFACERGQLTCFAVNPELFHQHEMAGAHDSLINGLDSGNPIEFEKTNNIWHSARCNVGSNATGPISCPAQYDGVDEAVPEAQR</sequence>
<comment type="caution">
    <text evidence="1">The sequence shown here is derived from an EMBL/GenBank/DDBJ whole genome shotgun (WGS) entry which is preliminary data.</text>
</comment>
<dbReference type="EMBL" id="JBBPEH010000007">
    <property type="protein sequence ID" value="KAK7535941.1"/>
    <property type="molecule type" value="Genomic_DNA"/>
</dbReference>
<reference evidence="1 2" key="1">
    <citation type="submission" date="2024-04" db="EMBL/GenBank/DDBJ databases">
        <title>Phyllosticta paracitricarpa is synonymous to the EU quarantine fungus P. citricarpa based on phylogenomic analyses.</title>
        <authorList>
            <consortium name="Lawrence Berkeley National Laboratory"/>
            <person name="Van ingen-buijs V.A."/>
            <person name="Van westerhoven A.C."/>
            <person name="Haridas S."/>
            <person name="Skiadas P."/>
            <person name="Martin F."/>
            <person name="Groenewald J.Z."/>
            <person name="Crous P.W."/>
            <person name="Seidl M.F."/>
        </authorList>
    </citation>
    <scope>NUCLEOTIDE SEQUENCE [LARGE SCALE GENOMIC DNA]</scope>
    <source>
        <strain evidence="1 2">CPC 17464</strain>
    </source>
</reference>
<protein>
    <recommendedName>
        <fullName evidence="3">Glycosyltransferase family 25 protein</fullName>
    </recommendedName>
</protein>